<feature type="domain" description="At2g35280-like TPR" evidence="1">
    <location>
        <begin position="73"/>
        <end position="179"/>
    </location>
</feature>
<evidence type="ECO:0000313" key="3">
    <source>
        <dbReference type="Proteomes" id="UP000091857"/>
    </source>
</evidence>
<dbReference type="OMA" id="REIWINA"/>
<comment type="caution">
    <text evidence="2">The sequence shown here is derived from an EMBL/GenBank/DDBJ whole genome shotgun (WGS) entry which is preliminary data.</text>
</comment>
<dbReference type="Proteomes" id="UP000091857">
    <property type="component" value="Chromosome 13"/>
</dbReference>
<dbReference type="InterPro" id="IPR036047">
    <property type="entry name" value="F-box-like_dom_sf"/>
</dbReference>
<dbReference type="SUPFAM" id="SSF81383">
    <property type="entry name" value="F-box domain"/>
    <property type="match status" value="1"/>
</dbReference>
<reference evidence="3" key="1">
    <citation type="journal article" date="2016" name="Nat. Biotechnol.">
        <title>Sequencing wild and cultivated cassava and related species reveals extensive interspecific hybridization and genetic diversity.</title>
        <authorList>
            <person name="Bredeson J.V."/>
            <person name="Lyons J.B."/>
            <person name="Prochnik S.E."/>
            <person name="Wu G.A."/>
            <person name="Ha C.M."/>
            <person name="Edsinger-Gonzales E."/>
            <person name="Grimwood J."/>
            <person name="Schmutz J."/>
            <person name="Rabbi I.Y."/>
            <person name="Egesi C."/>
            <person name="Nauluvula P."/>
            <person name="Lebot V."/>
            <person name="Ndunguru J."/>
            <person name="Mkamilo G."/>
            <person name="Bart R.S."/>
            <person name="Setter T.L."/>
            <person name="Gleadow R.M."/>
            <person name="Kulakow P."/>
            <person name="Ferguson M.E."/>
            <person name="Rounsley S."/>
            <person name="Rokhsar D.S."/>
        </authorList>
    </citation>
    <scope>NUCLEOTIDE SEQUENCE [LARGE SCALE GENOMIC DNA]</scope>
    <source>
        <strain evidence="3">cv. AM560-2</strain>
    </source>
</reference>
<evidence type="ECO:0000313" key="2">
    <source>
        <dbReference type="EMBL" id="OAY32408.1"/>
    </source>
</evidence>
<accession>A0A2C9UP90</accession>
<dbReference type="AlphaFoldDB" id="A0A2C9UP90"/>
<sequence length="263" mass="30469">MAPLSPHKNIKKCRKKNQHHWFKHVPKELVTEILARVASLSVTDLINAKTSCKEFFEAASEDYVFEHVNITSFPVIPWWINHGASSFLERCKKSENPEALFRQGMIDYFSTLKHDSGLKFLKKAASKGHVEATYVYGIILVCYGGKHQNKGVKLLSDLKRSKSSFIITECRRKVQKIVRMMWVKNYIVGIGQTEEKEKFLKKRKSCNCCNTKALCSLAGDQTRNYSRWKSDEDFEDDHFSCDSCLWDLEAMKFCKMLRTGSYR</sequence>
<dbReference type="OrthoDB" id="814840at2759"/>
<dbReference type="PANTHER" id="PTHR33784:SF10">
    <property type="entry name" value="F-BOX PROTEIN"/>
    <property type="match status" value="1"/>
</dbReference>
<evidence type="ECO:0000259" key="1">
    <source>
        <dbReference type="Pfam" id="PF23310"/>
    </source>
</evidence>
<proteinExistence type="predicted"/>
<protein>
    <recommendedName>
        <fullName evidence="1">At2g35280-like TPR domain-containing protein</fullName>
    </recommendedName>
</protein>
<gene>
    <name evidence="2" type="ORF">MANES_13G015600v8</name>
</gene>
<name>A0A2C9UP90_MANES</name>
<keyword evidence="3" id="KW-1185">Reference proteome</keyword>
<dbReference type="PANTHER" id="PTHR33784">
    <property type="entry name" value="OS05G0482100 PROTEIN"/>
    <property type="match status" value="1"/>
</dbReference>
<dbReference type="STRING" id="3983.A0A2C9UP90"/>
<dbReference type="Pfam" id="PF23310">
    <property type="entry name" value="TPR_27"/>
    <property type="match status" value="1"/>
</dbReference>
<organism evidence="2 3">
    <name type="scientific">Manihot esculenta</name>
    <name type="common">Cassava</name>
    <name type="synonym">Jatropha manihot</name>
    <dbReference type="NCBI Taxonomy" id="3983"/>
    <lineage>
        <taxon>Eukaryota</taxon>
        <taxon>Viridiplantae</taxon>
        <taxon>Streptophyta</taxon>
        <taxon>Embryophyta</taxon>
        <taxon>Tracheophyta</taxon>
        <taxon>Spermatophyta</taxon>
        <taxon>Magnoliopsida</taxon>
        <taxon>eudicotyledons</taxon>
        <taxon>Gunneridae</taxon>
        <taxon>Pentapetalae</taxon>
        <taxon>rosids</taxon>
        <taxon>fabids</taxon>
        <taxon>Malpighiales</taxon>
        <taxon>Euphorbiaceae</taxon>
        <taxon>Crotonoideae</taxon>
        <taxon>Manihoteae</taxon>
        <taxon>Manihot</taxon>
    </lineage>
</organism>
<dbReference type="InterPro" id="IPR057136">
    <property type="entry name" value="At2g35280_TPR_dom"/>
</dbReference>
<dbReference type="Gramene" id="Manes.13G015600.1.v8.1">
    <property type="protein sequence ID" value="Manes.13G015600.1.v8.1.CDS.1"/>
    <property type="gene ID" value="Manes.13G015600.v8.1"/>
</dbReference>
<dbReference type="InterPro" id="IPR040338">
    <property type="entry name" value="At1g67623-like"/>
</dbReference>
<dbReference type="EMBL" id="CM004399">
    <property type="protein sequence ID" value="OAY32408.1"/>
    <property type="molecule type" value="Genomic_DNA"/>
</dbReference>